<dbReference type="InterPro" id="IPR003675">
    <property type="entry name" value="Rce1/LyrA-like_dom"/>
</dbReference>
<keyword evidence="3" id="KW-0482">Metalloprotease</keyword>
<dbReference type="EMBL" id="CP122539">
    <property type="protein sequence ID" value="WGH75596.1"/>
    <property type="molecule type" value="Genomic_DNA"/>
</dbReference>
<dbReference type="GO" id="GO:0008237">
    <property type="term" value="F:metallopeptidase activity"/>
    <property type="evidence" value="ECO:0007669"/>
    <property type="project" value="UniProtKB-KW"/>
</dbReference>
<keyword evidence="3" id="KW-0378">Hydrolase</keyword>
<dbReference type="EC" id="3.4.-.-" evidence="3"/>
<dbReference type="Pfam" id="PF02517">
    <property type="entry name" value="Rce1-like"/>
    <property type="match status" value="1"/>
</dbReference>
<feature type="domain" description="CAAX prenyl protease 2/Lysostaphin resistance protein A-like" evidence="2">
    <location>
        <begin position="77"/>
        <end position="172"/>
    </location>
</feature>
<keyword evidence="3" id="KW-0645">Protease</keyword>
<reference evidence="3 4" key="1">
    <citation type="submission" date="2023-04" db="EMBL/GenBank/DDBJ databases">
        <title>Tenacibaculum tangerinum sp. nov., isolated from sea tidal flat of South Korea.</title>
        <authorList>
            <person name="Lee S.H."/>
            <person name="Kim J.-J."/>
        </authorList>
    </citation>
    <scope>NUCLEOTIDE SEQUENCE [LARGE SCALE GENOMIC DNA]</scope>
    <source>
        <strain evidence="3 4">GRR-S3-23</strain>
    </source>
</reference>
<keyword evidence="4" id="KW-1185">Reference proteome</keyword>
<keyword evidence="1" id="KW-0472">Membrane</keyword>
<evidence type="ECO:0000313" key="3">
    <source>
        <dbReference type="EMBL" id="WGH75596.1"/>
    </source>
</evidence>
<feature type="transmembrane region" description="Helical" evidence="1">
    <location>
        <begin position="106"/>
        <end position="126"/>
    </location>
</feature>
<evidence type="ECO:0000259" key="2">
    <source>
        <dbReference type="Pfam" id="PF02517"/>
    </source>
</evidence>
<evidence type="ECO:0000256" key="1">
    <source>
        <dbReference type="SAM" id="Phobius"/>
    </source>
</evidence>
<feature type="transmembrane region" description="Helical" evidence="1">
    <location>
        <begin position="32"/>
        <end position="53"/>
    </location>
</feature>
<feature type="transmembrane region" description="Helical" evidence="1">
    <location>
        <begin position="159"/>
        <end position="179"/>
    </location>
</feature>
<dbReference type="RefSeq" id="WP_279651470.1">
    <property type="nucleotide sequence ID" value="NZ_CP122539.1"/>
</dbReference>
<accession>A0ABY8L2C5</accession>
<name>A0ABY8L2C5_9FLAO</name>
<feature type="transmembrane region" description="Helical" evidence="1">
    <location>
        <begin position="132"/>
        <end position="152"/>
    </location>
</feature>
<proteinExistence type="predicted"/>
<sequence>MKETFQELITYLKNPVLEQDNNLDTSYRFQKFLHLLVISIVTGAVLSPLFLLIEQLGWVDMNEHAMEELLKTTSKGLIAFLVIIFAPLLEELFFRAPLTLFHGKKVFKIAFYVFTILFGLIHLTNFNMTTNVLLLAPVLVAPQTILGGYLGFIRVRFGLIWSILLHACYNAFFVLLSFAGDLLS</sequence>
<dbReference type="Proteomes" id="UP001232001">
    <property type="component" value="Chromosome"/>
</dbReference>
<keyword evidence="1" id="KW-0812">Transmembrane</keyword>
<feature type="transmembrane region" description="Helical" evidence="1">
    <location>
        <begin position="73"/>
        <end position="94"/>
    </location>
</feature>
<keyword evidence="1" id="KW-1133">Transmembrane helix</keyword>
<organism evidence="3 4">
    <name type="scientific">Tenacibaculum tangerinum</name>
    <dbReference type="NCBI Taxonomy" id="3038772"/>
    <lineage>
        <taxon>Bacteria</taxon>
        <taxon>Pseudomonadati</taxon>
        <taxon>Bacteroidota</taxon>
        <taxon>Flavobacteriia</taxon>
        <taxon>Flavobacteriales</taxon>
        <taxon>Flavobacteriaceae</taxon>
        <taxon>Tenacibaculum</taxon>
    </lineage>
</organism>
<evidence type="ECO:0000313" key="4">
    <source>
        <dbReference type="Proteomes" id="UP001232001"/>
    </source>
</evidence>
<protein>
    <submittedName>
        <fullName evidence="3">CPBP family intramembrane metalloprotease</fullName>
        <ecNumber evidence="3">3.4.-.-</ecNumber>
    </submittedName>
</protein>
<gene>
    <name evidence="3" type="ORF">P8625_00090</name>
</gene>